<dbReference type="PANTHER" id="PTHR47331">
    <property type="entry name" value="PHD-TYPE DOMAIN-CONTAINING PROTEIN"/>
    <property type="match status" value="1"/>
</dbReference>
<gene>
    <name evidence="2" type="ORF">X801_02797</name>
</gene>
<evidence type="ECO:0000256" key="1">
    <source>
        <dbReference type="SAM" id="MobiDB-lite"/>
    </source>
</evidence>
<reference evidence="2 3" key="1">
    <citation type="submission" date="2015-03" db="EMBL/GenBank/DDBJ databases">
        <title>Draft genome of the nematode, Opisthorchis viverrini.</title>
        <authorList>
            <person name="Mitreva M."/>
        </authorList>
    </citation>
    <scope>NUCLEOTIDE SEQUENCE [LARGE SCALE GENOMIC DNA]</scope>
    <source>
        <strain evidence="2">Khon Kaen</strain>
    </source>
</reference>
<feature type="region of interest" description="Disordered" evidence="1">
    <location>
        <begin position="134"/>
        <end position="158"/>
    </location>
</feature>
<dbReference type="Proteomes" id="UP000243686">
    <property type="component" value="Unassembled WGS sequence"/>
</dbReference>
<dbReference type="EMBL" id="KV892185">
    <property type="protein sequence ID" value="OON21310.1"/>
    <property type="molecule type" value="Genomic_DNA"/>
</dbReference>
<protein>
    <submittedName>
        <fullName evidence="2">Uncharacterized protein</fullName>
    </submittedName>
</protein>
<organism evidence="2 3">
    <name type="scientific">Opisthorchis viverrini</name>
    <name type="common">Southeast Asian liver fluke</name>
    <dbReference type="NCBI Taxonomy" id="6198"/>
    <lineage>
        <taxon>Eukaryota</taxon>
        <taxon>Metazoa</taxon>
        <taxon>Spiralia</taxon>
        <taxon>Lophotrochozoa</taxon>
        <taxon>Platyhelminthes</taxon>
        <taxon>Trematoda</taxon>
        <taxon>Digenea</taxon>
        <taxon>Opisthorchiida</taxon>
        <taxon>Opisthorchiata</taxon>
        <taxon>Opisthorchiidae</taxon>
        <taxon>Opisthorchis</taxon>
    </lineage>
</organism>
<accession>A0A1S8X3L1</accession>
<evidence type="ECO:0000313" key="2">
    <source>
        <dbReference type="EMBL" id="OON21310.1"/>
    </source>
</evidence>
<evidence type="ECO:0000313" key="3">
    <source>
        <dbReference type="Proteomes" id="UP000243686"/>
    </source>
</evidence>
<name>A0A1S8X3L1_OPIVI</name>
<sequence length="158" mass="17457">MPPKTMNTQRALGIEWDPSSDIICFRFHTPEKPLTRRGIPAAVCSLFDPLGLVSPAYVTTKQLLQELCKTGLGWDFPSIGVVQYSKCLPPGDFVGVCNPEFHVSGNSNQTVIFCTPVANRLAIIQEYSSRSEWKHAKSSQNPAHLASRGLKGRDELSR</sequence>
<dbReference type="InterPro" id="IPR008042">
    <property type="entry name" value="Retrotrans_Pao"/>
</dbReference>
<dbReference type="Pfam" id="PF05380">
    <property type="entry name" value="Peptidase_A17"/>
    <property type="match status" value="1"/>
</dbReference>
<keyword evidence="3" id="KW-1185">Reference proteome</keyword>
<dbReference type="AlphaFoldDB" id="A0A1S8X3L1"/>
<proteinExistence type="predicted"/>